<gene>
    <name evidence="2" type="ORF">HGA03_11925</name>
</gene>
<evidence type="ECO:0000313" key="2">
    <source>
        <dbReference type="EMBL" id="NKY23371.1"/>
    </source>
</evidence>
<dbReference type="AlphaFoldDB" id="A0A7X6KW42"/>
<comment type="caution">
    <text evidence="2">The sequence shown here is derived from an EMBL/GenBank/DDBJ whole genome shotgun (WGS) entry which is preliminary data.</text>
</comment>
<dbReference type="Proteomes" id="UP000581206">
    <property type="component" value="Unassembled WGS sequence"/>
</dbReference>
<dbReference type="NCBIfam" id="TIGR03704">
    <property type="entry name" value="PrmC_rel_meth"/>
    <property type="match status" value="1"/>
</dbReference>
<dbReference type="InterPro" id="IPR022446">
    <property type="entry name" value="MeTrfrase_put"/>
</dbReference>
<dbReference type="InterPro" id="IPR007848">
    <property type="entry name" value="Small_mtfrase_dom"/>
</dbReference>
<dbReference type="PANTHER" id="PTHR18895">
    <property type="entry name" value="HEMK METHYLTRANSFERASE"/>
    <property type="match status" value="1"/>
</dbReference>
<dbReference type="PANTHER" id="PTHR18895:SF74">
    <property type="entry name" value="MTRF1L RELEASE FACTOR GLUTAMINE METHYLTRANSFERASE"/>
    <property type="match status" value="1"/>
</dbReference>
<protein>
    <recommendedName>
        <fullName evidence="1">Methyltransferase small domain-containing protein</fullName>
    </recommendedName>
</protein>
<dbReference type="InterPro" id="IPR029063">
    <property type="entry name" value="SAM-dependent_MTases_sf"/>
</dbReference>
<dbReference type="CDD" id="cd02440">
    <property type="entry name" value="AdoMet_MTases"/>
    <property type="match status" value="1"/>
</dbReference>
<sequence length="250" mass="25617">MIEELRAAGCVFAEQEAALLTEVAADPAALRALAARRIAGEPLEQVLGWVEFAGRRMPVAPGVFVPRRRSELLVREAVRSGGRVLVDLCCGSGAIGVAAALALPGSRLWSCDLDPAAVACAARTIAEAGVDGQALTGDLDAPLPAELTGRVDVLLANTPYVPTGQIALMPVEAREHEPLLALDGGADGLALHRRVAAAAPHWLRPGGTLVIETSAAQAERTAAACATAGLAPRIVTDPDLGATAVVATRP</sequence>
<proteinExistence type="predicted"/>
<dbReference type="InterPro" id="IPR050320">
    <property type="entry name" value="N5-glutamine_MTase"/>
</dbReference>
<organism evidence="2 3">
    <name type="scientific">Cellulomonas denverensis</name>
    <dbReference type="NCBI Taxonomy" id="264297"/>
    <lineage>
        <taxon>Bacteria</taxon>
        <taxon>Bacillati</taxon>
        <taxon>Actinomycetota</taxon>
        <taxon>Actinomycetes</taxon>
        <taxon>Micrococcales</taxon>
        <taxon>Cellulomonadaceae</taxon>
        <taxon>Cellulomonas</taxon>
    </lineage>
</organism>
<dbReference type="GO" id="GO:0008168">
    <property type="term" value="F:methyltransferase activity"/>
    <property type="evidence" value="ECO:0007669"/>
    <property type="project" value="InterPro"/>
</dbReference>
<keyword evidence="3" id="KW-1185">Reference proteome</keyword>
<evidence type="ECO:0000313" key="3">
    <source>
        <dbReference type="Proteomes" id="UP000581206"/>
    </source>
</evidence>
<accession>A0A7X6KW42</accession>
<reference evidence="2 3" key="1">
    <citation type="submission" date="2020-04" db="EMBL/GenBank/DDBJ databases">
        <title>MicrobeNet Type strains.</title>
        <authorList>
            <person name="Nicholson A.C."/>
        </authorList>
    </citation>
    <scope>NUCLEOTIDE SEQUENCE [LARGE SCALE GENOMIC DNA]</scope>
    <source>
        <strain evidence="2 3">ATCC BAA-788</strain>
    </source>
</reference>
<dbReference type="SUPFAM" id="SSF53335">
    <property type="entry name" value="S-adenosyl-L-methionine-dependent methyltransferases"/>
    <property type="match status" value="1"/>
</dbReference>
<evidence type="ECO:0000259" key="1">
    <source>
        <dbReference type="Pfam" id="PF05175"/>
    </source>
</evidence>
<dbReference type="Gene3D" id="3.40.50.150">
    <property type="entry name" value="Vaccinia Virus protein VP39"/>
    <property type="match status" value="1"/>
</dbReference>
<dbReference type="Pfam" id="PF05175">
    <property type="entry name" value="MTS"/>
    <property type="match status" value="1"/>
</dbReference>
<feature type="domain" description="Methyltransferase small" evidence="1">
    <location>
        <begin position="70"/>
        <end position="163"/>
    </location>
</feature>
<dbReference type="EMBL" id="JAAXOX010000005">
    <property type="protein sequence ID" value="NKY23371.1"/>
    <property type="molecule type" value="Genomic_DNA"/>
</dbReference>
<name>A0A7X6KW42_9CELL</name>